<dbReference type="RefSeq" id="WP_145372168.1">
    <property type="nucleotide sequence ID" value="NZ_CP036275.1"/>
</dbReference>
<keyword evidence="2" id="KW-1185">Reference proteome</keyword>
<organism evidence="1 2">
    <name type="scientific">Maioricimonas rarisocia</name>
    <dbReference type="NCBI Taxonomy" id="2528026"/>
    <lineage>
        <taxon>Bacteria</taxon>
        <taxon>Pseudomonadati</taxon>
        <taxon>Planctomycetota</taxon>
        <taxon>Planctomycetia</taxon>
        <taxon>Planctomycetales</taxon>
        <taxon>Planctomycetaceae</taxon>
        <taxon>Maioricimonas</taxon>
    </lineage>
</organism>
<dbReference type="KEGG" id="mri:Mal4_52930"/>
<evidence type="ECO:0000313" key="2">
    <source>
        <dbReference type="Proteomes" id="UP000320496"/>
    </source>
</evidence>
<name>A0A517ZEM2_9PLAN</name>
<gene>
    <name evidence="1" type="ORF">Mal4_52930</name>
</gene>
<dbReference type="OrthoDB" id="9757622at2"/>
<dbReference type="EMBL" id="CP036275">
    <property type="protein sequence ID" value="QDU40930.1"/>
    <property type="molecule type" value="Genomic_DNA"/>
</dbReference>
<protein>
    <submittedName>
        <fullName evidence="1">Uncharacterized protein</fullName>
    </submittedName>
</protein>
<accession>A0A517ZEM2</accession>
<reference evidence="1 2" key="1">
    <citation type="submission" date="2019-02" db="EMBL/GenBank/DDBJ databases">
        <title>Deep-cultivation of Planctomycetes and their phenomic and genomic characterization uncovers novel biology.</title>
        <authorList>
            <person name="Wiegand S."/>
            <person name="Jogler M."/>
            <person name="Boedeker C."/>
            <person name="Pinto D."/>
            <person name="Vollmers J."/>
            <person name="Rivas-Marin E."/>
            <person name="Kohn T."/>
            <person name="Peeters S.H."/>
            <person name="Heuer A."/>
            <person name="Rast P."/>
            <person name="Oberbeckmann S."/>
            <person name="Bunk B."/>
            <person name="Jeske O."/>
            <person name="Meyerdierks A."/>
            <person name="Storesund J.E."/>
            <person name="Kallscheuer N."/>
            <person name="Luecker S."/>
            <person name="Lage O.M."/>
            <person name="Pohl T."/>
            <person name="Merkel B.J."/>
            <person name="Hornburger P."/>
            <person name="Mueller R.-W."/>
            <person name="Bruemmer F."/>
            <person name="Labrenz M."/>
            <person name="Spormann A.M."/>
            <person name="Op den Camp H."/>
            <person name="Overmann J."/>
            <person name="Amann R."/>
            <person name="Jetten M.S.M."/>
            <person name="Mascher T."/>
            <person name="Medema M.H."/>
            <person name="Devos D.P."/>
            <person name="Kaster A.-K."/>
            <person name="Ovreas L."/>
            <person name="Rohde M."/>
            <person name="Galperin M.Y."/>
            <person name="Jogler C."/>
        </authorList>
    </citation>
    <scope>NUCLEOTIDE SEQUENCE [LARGE SCALE GENOMIC DNA]</scope>
    <source>
        <strain evidence="1 2">Mal4</strain>
    </source>
</reference>
<dbReference type="Proteomes" id="UP000320496">
    <property type="component" value="Chromosome"/>
</dbReference>
<proteinExistence type="predicted"/>
<dbReference type="AlphaFoldDB" id="A0A517ZEM2"/>
<evidence type="ECO:0000313" key="1">
    <source>
        <dbReference type="EMBL" id="QDU40930.1"/>
    </source>
</evidence>
<sequence length="243" mass="24765">MSQQKRLNVERLEERVLLAGNVAISVVGTTLGLTGDAASNDVSVSTAGGQLTLAANNGTTFVAGPGIAALLPFVVATDGSTFVTLNNTFVNALAAVPLVTVAFNMQGGNDVINVDSTVVAGNVNINTGTGNDLLVMNGSSVGGNFTANFGDGADRAIATFNTFGDGAGPLEAININMGAGNDRIDYAGNVYFNTGTPVIDGGPGNKDRLELVDGQPDDQYINTAPLLPGWEIFDPEDDSPTGV</sequence>